<evidence type="ECO:0000256" key="1">
    <source>
        <dbReference type="SAM" id="MobiDB-lite"/>
    </source>
</evidence>
<evidence type="ECO:0000256" key="2">
    <source>
        <dbReference type="SAM" id="SignalP"/>
    </source>
</evidence>
<evidence type="ECO:0008006" key="5">
    <source>
        <dbReference type="Google" id="ProtNLM"/>
    </source>
</evidence>
<feature type="compositionally biased region" description="Polar residues" evidence="1">
    <location>
        <begin position="533"/>
        <end position="548"/>
    </location>
</feature>
<keyword evidence="4" id="KW-1185">Reference proteome</keyword>
<name>A0A9X2L9Q3_9PROT</name>
<dbReference type="AlphaFoldDB" id="A0A9X2L9Q3"/>
<keyword evidence="2" id="KW-0732">Signal</keyword>
<protein>
    <recommendedName>
        <fullName evidence="5">Tetratricopeptide repeat protein</fullName>
    </recommendedName>
</protein>
<comment type="caution">
    <text evidence="3">The sequence shown here is derived from an EMBL/GenBank/DDBJ whole genome shotgun (WGS) entry which is preliminary data.</text>
</comment>
<gene>
    <name evidence="3" type="ORF">NOG11_08905</name>
</gene>
<dbReference type="RefSeq" id="WP_256619402.1">
    <property type="nucleotide sequence ID" value="NZ_JANIBC010000005.1"/>
</dbReference>
<feature type="chain" id="PRO_5040985962" description="Tetratricopeptide repeat protein" evidence="2">
    <location>
        <begin position="26"/>
        <end position="564"/>
    </location>
</feature>
<dbReference type="EMBL" id="JANIBC010000005">
    <property type="protein sequence ID" value="MCQ8185514.1"/>
    <property type="molecule type" value="Genomic_DNA"/>
</dbReference>
<feature type="region of interest" description="Disordered" evidence="1">
    <location>
        <begin position="533"/>
        <end position="564"/>
    </location>
</feature>
<evidence type="ECO:0000313" key="3">
    <source>
        <dbReference type="EMBL" id="MCQ8185514.1"/>
    </source>
</evidence>
<dbReference type="InterPro" id="IPR011990">
    <property type="entry name" value="TPR-like_helical_dom_sf"/>
</dbReference>
<reference evidence="3" key="1">
    <citation type="submission" date="2022-07" db="EMBL/GenBank/DDBJ databases">
        <title>Parvularcula maris sp. nov., an algicidal bacterium isolated from seawater.</title>
        <authorList>
            <person name="Li F."/>
        </authorList>
    </citation>
    <scope>NUCLEOTIDE SEQUENCE</scope>
    <source>
        <strain evidence="3">BGMRC 0090</strain>
    </source>
</reference>
<dbReference type="Proteomes" id="UP001142610">
    <property type="component" value="Unassembled WGS sequence"/>
</dbReference>
<feature type="signal peptide" evidence="2">
    <location>
        <begin position="1"/>
        <end position="25"/>
    </location>
</feature>
<dbReference type="Gene3D" id="1.25.40.10">
    <property type="entry name" value="Tetratricopeptide repeat domain"/>
    <property type="match status" value="1"/>
</dbReference>
<sequence>MRRLRRWTLASGAALAALLPAEAAAQRSAYGIDWSCGYRDGADFVRKIKQAYEDDLSCLAGAGFWEEAYPRIGGAMDEDRQRLKRLLGAVLEGNLEGMAFLLEDLKAGQDEAALWLLVANGERGLPESTRRTRTVAVNLFASLPPWARERFSTQLADALLAEGDTRAALTLATALRAIATEKDEVAKAAMIQARVIETFGDVDKAVALYDEVTEIGSDRLVAEAELRKIALMWRTGYVKTDEAVAVLRELVTVWRGESLGTGITLALARAYFFDQQLAQAMRLLFSVYGSNAPEEVREEARKRIVSHAEDLFIRRTDPSTIGDLMDVYELVRPLMAEEDEFWLGDLKLAEVLVASGLMARSETLLRNASPEAVAAAGGAEASLLAAKLSLAYGDRQGILDHLAKVPRQGLTSREQLDLAVMEAEGAKIEELMAFLVPGVHSNVVAVIARRAWKAEAYGLYAAARSFETDGQSWREPAAAYLSSGARLSGEEQAAAKDTRTKVLAATPKPSVYHADDLRPLLSPSAEVADLALSLTQIGQELSQDTPEPSTDEPEGGNAKDEKTR</sequence>
<evidence type="ECO:0000313" key="4">
    <source>
        <dbReference type="Proteomes" id="UP001142610"/>
    </source>
</evidence>
<organism evidence="3 4">
    <name type="scientific">Parvularcula maris</name>
    <dbReference type="NCBI Taxonomy" id="2965077"/>
    <lineage>
        <taxon>Bacteria</taxon>
        <taxon>Pseudomonadati</taxon>
        <taxon>Pseudomonadota</taxon>
        <taxon>Alphaproteobacteria</taxon>
        <taxon>Parvularculales</taxon>
        <taxon>Parvularculaceae</taxon>
        <taxon>Parvularcula</taxon>
    </lineage>
</organism>
<accession>A0A9X2L9Q3</accession>
<proteinExistence type="predicted"/>